<keyword evidence="3 19" id="KW-0723">Serine/threonine-protein kinase</keyword>
<dbReference type="InterPro" id="IPR000719">
    <property type="entry name" value="Prot_kinase_dom"/>
</dbReference>
<comment type="catalytic activity">
    <reaction evidence="18 19">
        <text>L-seryl-[protein] + ATP = O-phospho-L-seryl-[protein] + ADP + H(+)</text>
        <dbReference type="Rhea" id="RHEA:17989"/>
        <dbReference type="Rhea" id="RHEA-COMP:9863"/>
        <dbReference type="Rhea" id="RHEA-COMP:11604"/>
        <dbReference type="ChEBI" id="CHEBI:15378"/>
        <dbReference type="ChEBI" id="CHEBI:29999"/>
        <dbReference type="ChEBI" id="CHEBI:30616"/>
        <dbReference type="ChEBI" id="CHEBI:83421"/>
        <dbReference type="ChEBI" id="CHEBI:456216"/>
        <dbReference type="EC" id="2.7.11.1"/>
    </reaction>
</comment>
<dbReference type="PIRSF" id="PIRSF000641">
    <property type="entry name" value="SRK"/>
    <property type="match status" value="1"/>
</dbReference>
<dbReference type="SUPFAM" id="SSF51110">
    <property type="entry name" value="alpha-D-mannose-specific plant lectins"/>
    <property type="match status" value="1"/>
</dbReference>
<comment type="subcellular location">
    <subcellularLocation>
        <location evidence="1">Cell membrane</location>
        <topology evidence="1">Single-pass type I membrane protein</topology>
    </subcellularLocation>
</comment>
<evidence type="ECO:0000256" key="2">
    <source>
        <dbReference type="ARBA" id="ARBA00022475"/>
    </source>
</evidence>
<evidence type="ECO:0000256" key="1">
    <source>
        <dbReference type="ARBA" id="ARBA00004251"/>
    </source>
</evidence>
<dbReference type="Pfam" id="PF07714">
    <property type="entry name" value="PK_Tyr_Ser-Thr"/>
    <property type="match status" value="1"/>
</dbReference>
<evidence type="ECO:0000259" key="26">
    <source>
        <dbReference type="PROSITE" id="PS50948"/>
    </source>
</evidence>
<keyword evidence="5 19" id="KW-0808">Transferase</keyword>
<evidence type="ECO:0000256" key="8">
    <source>
        <dbReference type="ARBA" id="ARBA00022734"/>
    </source>
</evidence>
<feature type="domain" description="Apple" evidence="26">
    <location>
        <begin position="342"/>
        <end position="423"/>
    </location>
</feature>
<keyword evidence="9 19" id="KW-0547">Nucleotide-binding</keyword>
<dbReference type="InterPro" id="IPR000858">
    <property type="entry name" value="S_locus_glycoprot_dom"/>
</dbReference>
<evidence type="ECO:0000256" key="4">
    <source>
        <dbReference type="ARBA" id="ARBA00022536"/>
    </source>
</evidence>
<dbReference type="EC" id="2.7.11.1" evidence="19"/>
<dbReference type="InterPro" id="IPR024171">
    <property type="entry name" value="SRK-like_kinase"/>
</dbReference>
<dbReference type="CDD" id="cd01098">
    <property type="entry name" value="PAN_AP_plant"/>
    <property type="match status" value="1"/>
</dbReference>
<evidence type="ECO:0000313" key="27">
    <source>
        <dbReference type="EMBL" id="KAK9936185.1"/>
    </source>
</evidence>
<feature type="domain" description="Bulb-type lectin" evidence="25">
    <location>
        <begin position="25"/>
        <end position="148"/>
    </location>
</feature>
<dbReference type="Pfam" id="PF00954">
    <property type="entry name" value="S_locus_glycop"/>
    <property type="match status" value="1"/>
</dbReference>
<keyword evidence="11 19" id="KW-0067">ATP-binding</keyword>
<evidence type="ECO:0000256" key="14">
    <source>
        <dbReference type="ARBA" id="ARBA00023157"/>
    </source>
</evidence>
<dbReference type="PROSITE" id="PS50948">
    <property type="entry name" value="PAN"/>
    <property type="match status" value="1"/>
</dbReference>
<dbReference type="GO" id="GO:0048544">
    <property type="term" value="P:recognition of pollen"/>
    <property type="evidence" value="ECO:0007669"/>
    <property type="project" value="InterPro"/>
</dbReference>
<keyword evidence="4 20" id="KW-0245">EGF-like domain</keyword>
<gene>
    <name evidence="27" type="ORF">M0R45_013041</name>
</gene>
<evidence type="ECO:0000256" key="19">
    <source>
        <dbReference type="PIRNR" id="PIRNR000641"/>
    </source>
</evidence>
<keyword evidence="6 21" id="KW-0812">Transmembrane</keyword>
<evidence type="ECO:0000256" key="3">
    <source>
        <dbReference type="ARBA" id="ARBA00022527"/>
    </source>
</evidence>
<comment type="caution">
    <text evidence="20">Lacks conserved residue(s) required for the propagation of feature annotation.</text>
</comment>
<evidence type="ECO:0000256" key="17">
    <source>
        <dbReference type="ARBA" id="ARBA00047899"/>
    </source>
</evidence>
<keyword evidence="15" id="KW-0675">Receptor</keyword>
<dbReference type="Proteomes" id="UP001457282">
    <property type="component" value="Unassembled WGS sequence"/>
</dbReference>
<evidence type="ECO:0000259" key="24">
    <source>
        <dbReference type="PROSITE" id="PS50026"/>
    </source>
</evidence>
<keyword evidence="2" id="KW-1003">Cell membrane</keyword>
<dbReference type="InterPro" id="IPR000742">
    <property type="entry name" value="EGF"/>
</dbReference>
<dbReference type="FunFam" id="3.30.200.20:FF:000330">
    <property type="entry name" value="G-type lectin S-receptor-like serine/threonine-protein kinase At4g03230"/>
    <property type="match status" value="1"/>
</dbReference>
<keyword evidence="12 21" id="KW-1133">Transmembrane helix</keyword>
<evidence type="ECO:0000256" key="13">
    <source>
        <dbReference type="ARBA" id="ARBA00023136"/>
    </source>
</evidence>
<comment type="similarity">
    <text evidence="19">Belongs to the protein kinase superfamily. Ser/Thr protein kinase family.</text>
</comment>
<evidence type="ECO:0000256" key="16">
    <source>
        <dbReference type="ARBA" id="ARBA00023180"/>
    </source>
</evidence>
<dbReference type="InterPro" id="IPR036426">
    <property type="entry name" value="Bulb-type_lectin_dom_sf"/>
</dbReference>
<evidence type="ECO:0000256" key="9">
    <source>
        <dbReference type="ARBA" id="ARBA00022741"/>
    </source>
</evidence>
<dbReference type="InterPro" id="IPR011009">
    <property type="entry name" value="Kinase-like_dom_sf"/>
</dbReference>
<dbReference type="Gene3D" id="3.30.200.20">
    <property type="entry name" value="Phosphorylase Kinase, domain 1"/>
    <property type="match status" value="1"/>
</dbReference>
<dbReference type="EMBL" id="JBEDUW010000003">
    <property type="protein sequence ID" value="KAK9936185.1"/>
    <property type="molecule type" value="Genomic_DNA"/>
</dbReference>
<dbReference type="PROSITE" id="PS00108">
    <property type="entry name" value="PROTEIN_KINASE_ST"/>
    <property type="match status" value="1"/>
</dbReference>
<evidence type="ECO:0000256" key="5">
    <source>
        <dbReference type="ARBA" id="ARBA00022679"/>
    </source>
</evidence>
<dbReference type="Gene3D" id="2.90.10.10">
    <property type="entry name" value="Bulb-type lectin domain"/>
    <property type="match status" value="1"/>
</dbReference>
<dbReference type="AlphaFoldDB" id="A0AAW1XH96"/>
<evidence type="ECO:0000256" key="15">
    <source>
        <dbReference type="ARBA" id="ARBA00023170"/>
    </source>
</evidence>
<keyword evidence="8" id="KW-0430">Lectin</keyword>
<feature type="domain" description="EGF-like" evidence="24">
    <location>
        <begin position="284"/>
        <end position="322"/>
    </location>
</feature>
<dbReference type="SMART" id="SM00108">
    <property type="entry name" value="B_lectin"/>
    <property type="match status" value="1"/>
</dbReference>
<dbReference type="InterPro" id="IPR008271">
    <property type="entry name" value="Ser/Thr_kinase_AS"/>
</dbReference>
<dbReference type="GO" id="GO:0030246">
    <property type="term" value="F:carbohydrate binding"/>
    <property type="evidence" value="ECO:0007669"/>
    <property type="project" value="UniProtKB-KW"/>
</dbReference>
<dbReference type="SUPFAM" id="SSF56112">
    <property type="entry name" value="Protein kinase-like (PK-like)"/>
    <property type="match status" value="1"/>
</dbReference>
<dbReference type="InterPro" id="IPR001480">
    <property type="entry name" value="Bulb-type_lectin_dom"/>
</dbReference>
<feature type="signal peptide" evidence="22">
    <location>
        <begin position="1"/>
        <end position="24"/>
    </location>
</feature>
<evidence type="ECO:0000256" key="20">
    <source>
        <dbReference type="PROSITE-ProRule" id="PRU00076"/>
    </source>
</evidence>
<evidence type="ECO:0000256" key="12">
    <source>
        <dbReference type="ARBA" id="ARBA00022989"/>
    </source>
</evidence>
<dbReference type="InterPro" id="IPR001245">
    <property type="entry name" value="Ser-Thr/Tyr_kinase_cat_dom"/>
</dbReference>
<evidence type="ECO:0000256" key="10">
    <source>
        <dbReference type="ARBA" id="ARBA00022777"/>
    </source>
</evidence>
<evidence type="ECO:0000256" key="22">
    <source>
        <dbReference type="SAM" id="SignalP"/>
    </source>
</evidence>
<sequence length="839" mass="94002">MNSTQWSMITTLLIFLLLLPYGNSIDSFASNQTIKDGDVLVSSRKLFALGFFSPGNSGKRYVGVWYNKVPEQTIVWVANRDNPVNDTSGLLAINGDGGLVIYGKDRKVPLWSANVTLSSPNNSMAKLLDTGNFVLFEKGSQRILWEGFDYPSNTMLPFMKIGLNRRSRFNWFLTSWKSLDDPGTGNCTYRIDPSGFPQLFLYKGQAPWWRGGSWIGHRWSGVPEMTPNFIFNISFVNNQDELSIMYGITNDSVFSRMVIDESGIVERSTWHEQVHQWIKFWSAPVEQCDNYGKCGPNSNCDPYNADQFECTCLPGFEPKSPHDWYLRDGSSGCIRKKGVSMCQNGEGFVKVPLVKAPDSSTARVNMSLSLKECEKECLRNCSCMAYSSTDDRPGGTGCVTWHGDLMDTRTYTNIGQDLYVRVDSIELAKQRNKSSGSLSNKGKLAISLASVLVFCCLVISIAYWSIKMRRKDKPRQNQFSFGATTPSIYLDDSPCRTDPDNTRLKSDLPFFDLSTISAATQNFSNSNRLGEGGFGPVYKGVLSSGTEIAVKRLCKNSGQGNEEFKNEVLLIAKLQHRNLVRILGYCVQDEEKMLIYEYLPNKSLDSFIFSETKRVFLDWTRRLEIICGIARGILYLHQDSRLRIIHRDLKASNVLLDASMNPKIADFGMARIFGTNQIEANTNRVVGTYGYMSPEYAMEGLFSVKSDVYSFGVLVLEIVSGKKNTGYYHDNPDSNLVGHVWDLWKEGRALEIIDTSLGESYPIGEVLRCIQIALLCVQELANDRPTMSTVVFMLGNDAVLPSPRKPAFLLKRSNYTSGDTSTGDANTINYVSCSVVEAR</sequence>
<dbReference type="Gene3D" id="1.10.510.10">
    <property type="entry name" value="Transferase(Phosphotransferase) domain 1"/>
    <property type="match status" value="1"/>
</dbReference>
<dbReference type="GO" id="GO:0004674">
    <property type="term" value="F:protein serine/threonine kinase activity"/>
    <property type="evidence" value="ECO:0007669"/>
    <property type="project" value="UniProtKB-KW"/>
</dbReference>
<dbReference type="FunFam" id="1.10.510.10:FF:000060">
    <property type="entry name" value="G-type lectin S-receptor-like serine/threonine-protein kinase"/>
    <property type="match status" value="1"/>
</dbReference>
<feature type="domain" description="Protein kinase" evidence="23">
    <location>
        <begin position="523"/>
        <end position="800"/>
    </location>
</feature>
<dbReference type="SMART" id="SM00220">
    <property type="entry name" value="S_TKc"/>
    <property type="match status" value="1"/>
</dbReference>
<dbReference type="Pfam" id="PF01453">
    <property type="entry name" value="B_lectin"/>
    <property type="match status" value="1"/>
</dbReference>
<keyword evidence="28" id="KW-1185">Reference proteome</keyword>
<dbReference type="PROSITE" id="PS50011">
    <property type="entry name" value="PROTEIN_KINASE_DOM"/>
    <property type="match status" value="1"/>
</dbReference>
<comment type="caution">
    <text evidence="27">The sequence shown here is derived from an EMBL/GenBank/DDBJ whole genome shotgun (WGS) entry which is preliminary data.</text>
</comment>
<dbReference type="PROSITE" id="PS50927">
    <property type="entry name" value="BULB_LECTIN"/>
    <property type="match status" value="1"/>
</dbReference>
<dbReference type="GO" id="GO:0005886">
    <property type="term" value="C:plasma membrane"/>
    <property type="evidence" value="ECO:0007669"/>
    <property type="project" value="UniProtKB-SubCell"/>
</dbReference>
<name>A0AAW1XH96_RUBAR</name>
<evidence type="ECO:0000256" key="11">
    <source>
        <dbReference type="ARBA" id="ARBA00022840"/>
    </source>
</evidence>
<feature type="chain" id="PRO_5043430298" description="Receptor-like serine/threonine-protein kinase" evidence="22">
    <location>
        <begin position="25"/>
        <end position="839"/>
    </location>
</feature>
<dbReference type="PANTHER" id="PTHR27002">
    <property type="entry name" value="RECEPTOR-LIKE SERINE/THREONINE-PROTEIN KINASE SD1-8"/>
    <property type="match status" value="1"/>
</dbReference>
<dbReference type="FunFam" id="2.90.10.10:FF:000005">
    <property type="entry name" value="G-type lectin S-receptor-like serine/threonine-protein kinase"/>
    <property type="match status" value="1"/>
</dbReference>
<dbReference type="InterPro" id="IPR003609">
    <property type="entry name" value="Pan_app"/>
</dbReference>
<keyword evidence="14" id="KW-1015">Disulfide bond</keyword>
<dbReference type="CDD" id="cd00028">
    <property type="entry name" value="B_lectin"/>
    <property type="match status" value="1"/>
</dbReference>
<dbReference type="GO" id="GO:0005524">
    <property type="term" value="F:ATP binding"/>
    <property type="evidence" value="ECO:0007669"/>
    <property type="project" value="UniProtKB-KW"/>
</dbReference>
<evidence type="ECO:0000313" key="28">
    <source>
        <dbReference type="Proteomes" id="UP001457282"/>
    </source>
</evidence>
<dbReference type="PROSITE" id="PS50026">
    <property type="entry name" value="EGF_3"/>
    <property type="match status" value="1"/>
</dbReference>
<keyword evidence="7 22" id="KW-0732">Signal</keyword>
<evidence type="ECO:0000256" key="7">
    <source>
        <dbReference type="ARBA" id="ARBA00022729"/>
    </source>
</evidence>
<accession>A0AAW1XH96</accession>
<dbReference type="Pfam" id="PF08276">
    <property type="entry name" value="PAN_2"/>
    <property type="match status" value="1"/>
</dbReference>
<dbReference type="PANTHER" id="PTHR27002:SF1095">
    <property type="entry name" value="G-TYPE LECTIN S-RECEPTOR-LIKE SERINE_THREONINE-PROTEIN KINASE RKS1"/>
    <property type="match status" value="1"/>
</dbReference>
<evidence type="ECO:0000256" key="6">
    <source>
        <dbReference type="ARBA" id="ARBA00022692"/>
    </source>
</evidence>
<proteinExistence type="inferred from homology"/>
<evidence type="ECO:0000259" key="23">
    <source>
        <dbReference type="PROSITE" id="PS50011"/>
    </source>
</evidence>
<feature type="transmembrane region" description="Helical" evidence="21">
    <location>
        <begin position="444"/>
        <end position="466"/>
    </location>
</feature>
<keyword evidence="13 21" id="KW-0472">Membrane</keyword>
<evidence type="ECO:0000256" key="21">
    <source>
        <dbReference type="SAM" id="Phobius"/>
    </source>
</evidence>
<organism evidence="27 28">
    <name type="scientific">Rubus argutus</name>
    <name type="common">Southern blackberry</name>
    <dbReference type="NCBI Taxonomy" id="59490"/>
    <lineage>
        <taxon>Eukaryota</taxon>
        <taxon>Viridiplantae</taxon>
        <taxon>Streptophyta</taxon>
        <taxon>Embryophyta</taxon>
        <taxon>Tracheophyta</taxon>
        <taxon>Spermatophyta</taxon>
        <taxon>Magnoliopsida</taxon>
        <taxon>eudicotyledons</taxon>
        <taxon>Gunneridae</taxon>
        <taxon>Pentapetalae</taxon>
        <taxon>rosids</taxon>
        <taxon>fabids</taxon>
        <taxon>Rosales</taxon>
        <taxon>Rosaceae</taxon>
        <taxon>Rosoideae</taxon>
        <taxon>Rosoideae incertae sedis</taxon>
        <taxon>Rubus</taxon>
    </lineage>
</organism>
<keyword evidence="10 19" id="KW-0418">Kinase</keyword>
<keyword evidence="16" id="KW-0325">Glycoprotein</keyword>
<evidence type="ECO:0000259" key="25">
    <source>
        <dbReference type="PROSITE" id="PS50927"/>
    </source>
</evidence>
<protein>
    <recommendedName>
        <fullName evidence="19">Receptor-like serine/threonine-protein kinase</fullName>
        <ecNumber evidence="19">2.7.11.1</ecNumber>
    </recommendedName>
</protein>
<dbReference type="SMART" id="SM00473">
    <property type="entry name" value="PAN_AP"/>
    <property type="match status" value="1"/>
</dbReference>
<comment type="catalytic activity">
    <reaction evidence="17 19">
        <text>L-threonyl-[protein] + ATP = O-phospho-L-threonyl-[protein] + ADP + H(+)</text>
        <dbReference type="Rhea" id="RHEA:46608"/>
        <dbReference type="Rhea" id="RHEA-COMP:11060"/>
        <dbReference type="Rhea" id="RHEA-COMP:11605"/>
        <dbReference type="ChEBI" id="CHEBI:15378"/>
        <dbReference type="ChEBI" id="CHEBI:30013"/>
        <dbReference type="ChEBI" id="CHEBI:30616"/>
        <dbReference type="ChEBI" id="CHEBI:61977"/>
        <dbReference type="ChEBI" id="CHEBI:456216"/>
        <dbReference type="EC" id="2.7.11.1"/>
    </reaction>
</comment>
<dbReference type="CDD" id="cd14066">
    <property type="entry name" value="STKc_IRAK"/>
    <property type="match status" value="1"/>
</dbReference>
<reference evidence="27 28" key="1">
    <citation type="journal article" date="2023" name="G3 (Bethesda)">
        <title>A chromosome-length genome assembly and annotation of blackberry (Rubus argutus, cv. 'Hillquist').</title>
        <authorList>
            <person name="Bruna T."/>
            <person name="Aryal R."/>
            <person name="Dudchenko O."/>
            <person name="Sargent D.J."/>
            <person name="Mead D."/>
            <person name="Buti M."/>
            <person name="Cavallini A."/>
            <person name="Hytonen T."/>
            <person name="Andres J."/>
            <person name="Pham M."/>
            <person name="Weisz D."/>
            <person name="Mascagni F."/>
            <person name="Usai G."/>
            <person name="Natali L."/>
            <person name="Bassil N."/>
            <person name="Fernandez G.E."/>
            <person name="Lomsadze A."/>
            <person name="Armour M."/>
            <person name="Olukolu B."/>
            <person name="Poorten T."/>
            <person name="Britton C."/>
            <person name="Davik J."/>
            <person name="Ashrafi H."/>
            <person name="Aiden E.L."/>
            <person name="Borodovsky M."/>
            <person name="Worthington M."/>
        </authorList>
    </citation>
    <scope>NUCLEOTIDE SEQUENCE [LARGE SCALE GENOMIC DNA]</scope>
    <source>
        <strain evidence="27">PI 553951</strain>
    </source>
</reference>
<evidence type="ECO:0000256" key="18">
    <source>
        <dbReference type="ARBA" id="ARBA00048679"/>
    </source>
</evidence>